<dbReference type="GO" id="GO:0043709">
    <property type="term" value="P:cell adhesion involved in single-species biofilm formation"/>
    <property type="evidence" value="ECO:0007669"/>
    <property type="project" value="TreeGrafter"/>
</dbReference>
<feature type="signal peptide" evidence="1">
    <location>
        <begin position="1"/>
        <end position="22"/>
    </location>
</feature>
<dbReference type="AlphaFoldDB" id="A0A6G6SND9"/>
<dbReference type="EMBL" id="CP047344">
    <property type="protein sequence ID" value="QIF95266.1"/>
    <property type="molecule type" value="Genomic_DNA"/>
</dbReference>
<dbReference type="InterPro" id="IPR036937">
    <property type="entry name" value="Adhesion_dom_fimbrial_sf"/>
</dbReference>
<evidence type="ECO:0000313" key="3">
    <source>
        <dbReference type="EMBL" id="QIF95266.1"/>
    </source>
</evidence>
<keyword evidence="4" id="KW-1185">Reference proteome</keyword>
<dbReference type="SUPFAM" id="SSF49401">
    <property type="entry name" value="Bacterial adhesins"/>
    <property type="match status" value="1"/>
</dbReference>
<dbReference type="InterPro" id="IPR000259">
    <property type="entry name" value="Adhesion_dom_fimbrial"/>
</dbReference>
<dbReference type="GO" id="GO:0009289">
    <property type="term" value="C:pilus"/>
    <property type="evidence" value="ECO:0007669"/>
    <property type="project" value="InterPro"/>
</dbReference>
<sequence>MKKRVSSFILINIFLISFWSKASDNITLNFSGNIRVSTCNISNGSNINVDLKNIPAAKFEKANTSSEWNNFYINFTNCSTAINQIHLTFSGVADTADANSLYKNQGSAKNIAVQLENGTGTVKLGNKQSLVLTLNGKTDVNLWLRTRAFSPSGKGMPGTISAKVTANIVYL</sequence>
<dbReference type="Proteomes" id="UP000503287">
    <property type="component" value="Chromosome"/>
</dbReference>
<keyword evidence="1" id="KW-0732">Signal</keyword>
<accession>A0A6G6SND9</accession>
<feature type="chain" id="PRO_5028802313" evidence="1">
    <location>
        <begin position="23"/>
        <end position="171"/>
    </location>
</feature>
<feature type="domain" description="Fimbrial-type adhesion" evidence="2">
    <location>
        <begin position="29"/>
        <end position="170"/>
    </location>
</feature>
<dbReference type="PANTHER" id="PTHR33420:SF27">
    <property type="entry name" value="PROTEIN FIMG"/>
    <property type="match status" value="1"/>
</dbReference>
<evidence type="ECO:0000256" key="1">
    <source>
        <dbReference type="SAM" id="SignalP"/>
    </source>
</evidence>
<dbReference type="PANTHER" id="PTHR33420">
    <property type="entry name" value="FIMBRIAL SUBUNIT ELFA-RELATED"/>
    <property type="match status" value="1"/>
</dbReference>
<proteinExistence type="predicted"/>
<dbReference type="Pfam" id="PF00419">
    <property type="entry name" value="Fimbrial"/>
    <property type="match status" value="1"/>
</dbReference>
<dbReference type="InterPro" id="IPR050263">
    <property type="entry name" value="Bact_Fimbrial_Adh_Pro"/>
</dbReference>
<evidence type="ECO:0000259" key="2">
    <source>
        <dbReference type="Pfam" id="PF00419"/>
    </source>
</evidence>
<dbReference type="Gene3D" id="2.60.40.1090">
    <property type="entry name" value="Fimbrial-type adhesion domain"/>
    <property type="match status" value="1"/>
</dbReference>
<gene>
    <name evidence="3" type="ORF">GTH24_15775</name>
</gene>
<dbReference type="InterPro" id="IPR008966">
    <property type="entry name" value="Adhesion_dom_sf"/>
</dbReference>
<reference evidence="3 4" key="1">
    <citation type="submission" date="2020-01" db="EMBL/GenBank/DDBJ databases">
        <title>The genomic epidemiology of tigecycline resistance gene tet(X) variants in a swine farm in China.</title>
        <authorList>
            <person name="Peng K."/>
            <person name="Li R."/>
        </authorList>
    </citation>
    <scope>NUCLEOTIDE SEQUENCE [LARGE SCALE GENOMIC DNA]</scope>
    <source>
        <strain evidence="3 4">ZN3</strain>
    </source>
</reference>
<dbReference type="RefSeq" id="WP_072070158.1">
    <property type="nucleotide sequence ID" value="NZ_CP047344.1"/>
</dbReference>
<protein>
    <submittedName>
        <fullName evidence="3">Fimbrial protein</fullName>
    </submittedName>
</protein>
<organism evidence="3 4">
    <name type="scientific">Proteus vulgaris</name>
    <dbReference type="NCBI Taxonomy" id="585"/>
    <lineage>
        <taxon>Bacteria</taxon>
        <taxon>Pseudomonadati</taxon>
        <taxon>Pseudomonadota</taxon>
        <taxon>Gammaproteobacteria</taxon>
        <taxon>Enterobacterales</taxon>
        <taxon>Morganellaceae</taxon>
        <taxon>Proteus</taxon>
    </lineage>
</organism>
<evidence type="ECO:0000313" key="4">
    <source>
        <dbReference type="Proteomes" id="UP000503287"/>
    </source>
</evidence>
<name>A0A6G6SND9_PROVU</name>